<dbReference type="RefSeq" id="WP_163230131.1">
    <property type="nucleotide sequence ID" value="NZ_BMLD01000015.1"/>
</dbReference>
<reference evidence="2 3" key="1">
    <citation type="submission" date="2023-07" db="EMBL/GenBank/DDBJ databases">
        <title>Sorghum-associated microbial communities from plants grown in Nebraska, USA.</title>
        <authorList>
            <person name="Schachtman D."/>
        </authorList>
    </citation>
    <scope>NUCLEOTIDE SEQUENCE [LARGE SCALE GENOMIC DNA]</scope>
    <source>
        <strain evidence="2 3">DS2154</strain>
    </source>
</reference>
<gene>
    <name evidence="2" type="ORF">J2800_004246</name>
</gene>
<accession>A0ABU1N4W4</accession>
<evidence type="ECO:0000313" key="3">
    <source>
        <dbReference type="Proteomes" id="UP001262754"/>
    </source>
</evidence>
<evidence type="ECO:0000256" key="1">
    <source>
        <dbReference type="SAM" id="MobiDB-lite"/>
    </source>
</evidence>
<comment type="caution">
    <text evidence="2">The sequence shown here is derived from an EMBL/GenBank/DDBJ whole genome shotgun (WGS) entry which is preliminary data.</text>
</comment>
<organism evidence="2 3">
    <name type="scientific">Caulobacter rhizosphaerae</name>
    <dbReference type="NCBI Taxonomy" id="2010972"/>
    <lineage>
        <taxon>Bacteria</taxon>
        <taxon>Pseudomonadati</taxon>
        <taxon>Pseudomonadota</taxon>
        <taxon>Alphaproteobacteria</taxon>
        <taxon>Caulobacterales</taxon>
        <taxon>Caulobacteraceae</taxon>
        <taxon>Caulobacter</taxon>
    </lineage>
</organism>
<name>A0ABU1N4W4_9CAUL</name>
<feature type="region of interest" description="Disordered" evidence="1">
    <location>
        <begin position="1"/>
        <end position="25"/>
    </location>
</feature>
<sequence>MPSQHDHLNEAEHLERQAELADSEHAREALRRMAQTSRLSAALVGMLEASREEHPG</sequence>
<dbReference type="Proteomes" id="UP001262754">
    <property type="component" value="Unassembled WGS sequence"/>
</dbReference>
<evidence type="ECO:0000313" key="2">
    <source>
        <dbReference type="EMBL" id="MDR6533480.1"/>
    </source>
</evidence>
<proteinExistence type="predicted"/>
<protein>
    <submittedName>
        <fullName evidence="2">Uncharacterized protein</fullName>
    </submittedName>
</protein>
<keyword evidence="3" id="KW-1185">Reference proteome</keyword>
<dbReference type="EMBL" id="JAVDRL010000013">
    <property type="protein sequence ID" value="MDR6533480.1"/>
    <property type="molecule type" value="Genomic_DNA"/>
</dbReference>